<reference evidence="2 3" key="1">
    <citation type="journal article" date="2016" name="Sci. Rep.">
        <title>The Dendrobium catenatum Lindl. genome sequence provides insights into polysaccharide synthase, floral development and adaptive evolution.</title>
        <authorList>
            <person name="Zhang G.Q."/>
            <person name="Xu Q."/>
            <person name="Bian C."/>
            <person name="Tsai W.C."/>
            <person name="Yeh C.M."/>
            <person name="Liu K.W."/>
            <person name="Yoshida K."/>
            <person name="Zhang L.S."/>
            <person name="Chang S.B."/>
            <person name="Chen F."/>
            <person name="Shi Y."/>
            <person name="Su Y.Y."/>
            <person name="Zhang Y.Q."/>
            <person name="Chen L.J."/>
            <person name="Yin Y."/>
            <person name="Lin M."/>
            <person name="Huang H."/>
            <person name="Deng H."/>
            <person name="Wang Z.W."/>
            <person name="Zhu S.L."/>
            <person name="Zhao X."/>
            <person name="Deng C."/>
            <person name="Niu S.C."/>
            <person name="Huang J."/>
            <person name="Wang M."/>
            <person name="Liu G.H."/>
            <person name="Yang H.J."/>
            <person name="Xiao X.J."/>
            <person name="Hsiao Y.Y."/>
            <person name="Wu W.L."/>
            <person name="Chen Y.Y."/>
            <person name="Mitsuda N."/>
            <person name="Ohme-Takagi M."/>
            <person name="Luo Y.B."/>
            <person name="Van de Peer Y."/>
            <person name="Liu Z.J."/>
        </authorList>
    </citation>
    <scope>NUCLEOTIDE SEQUENCE [LARGE SCALE GENOMIC DNA]</scope>
    <source>
        <tissue evidence="2">The whole plant</tissue>
    </source>
</reference>
<dbReference type="InterPro" id="IPR012337">
    <property type="entry name" value="RNaseH-like_sf"/>
</dbReference>
<dbReference type="InterPro" id="IPR036397">
    <property type="entry name" value="RNaseH_sf"/>
</dbReference>
<dbReference type="PANTHER" id="PTHR47723:SF19">
    <property type="entry name" value="POLYNUCLEOTIDYL TRANSFERASE, RIBONUCLEASE H-LIKE SUPERFAMILY PROTEIN"/>
    <property type="match status" value="1"/>
</dbReference>
<proteinExistence type="predicted"/>
<dbReference type="STRING" id="906689.A0A2I0WHT2"/>
<accession>A0A2I0WHT2</accession>
<dbReference type="CDD" id="cd06222">
    <property type="entry name" value="RNase_H_like"/>
    <property type="match status" value="1"/>
</dbReference>
<evidence type="ECO:0000259" key="1">
    <source>
        <dbReference type="Pfam" id="PF13456"/>
    </source>
</evidence>
<dbReference type="SUPFAM" id="SSF53098">
    <property type="entry name" value="Ribonuclease H-like"/>
    <property type="match status" value="1"/>
</dbReference>
<evidence type="ECO:0000313" key="2">
    <source>
        <dbReference type="EMBL" id="PKU75216.1"/>
    </source>
</evidence>
<feature type="domain" description="RNase H type-1" evidence="1">
    <location>
        <begin position="67"/>
        <end position="183"/>
    </location>
</feature>
<dbReference type="GO" id="GO:0004523">
    <property type="term" value="F:RNA-DNA hybrid ribonuclease activity"/>
    <property type="evidence" value="ECO:0007669"/>
    <property type="project" value="InterPro"/>
</dbReference>
<keyword evidence="3" id="KW-1185">Reference proteome</keyword>
<dbReference type="PANTHER" id="PTHR47723">
    <property type="entry name" value="OS05G0353850 PROTEIN"/>
    <property type="match status" value="1"/>
</dbReference>
<sequence>MYAPRIITSICDKIKLFYEANTLKHHNFKGCWQVCHAFSIVNIPAVMEKRVCMFNWFKPDPGWIKLNTDGSYNGKVAGCGGILRNHLGQVIKEFAGPVMGNSAFIAELNGIIYGISMCIKLGYNRIWIEVDAMLLLHYINNNSSFNAENYYLIRHLKQDLSNIIYKISHIYREGNVCADILAKVGCNLLEFTKFNDHDIPKVVKGLVRLDRVGLPYIRYHDGIK</sequence>
<dbReference type="EMBL" id="KZ502628">
    <property type="protein sequence ID" value="PKU75216.1"/>
    <property type="molecule type" value="Genomic_DNA"/>
</dbReference>
<dbReference type="Pfam" id="PF13456">
    <property type="entry name" value="RVT_3"/>
    <property type="match status" value="1"/>
</dbReference>
<dbReference type="GO" id="GO:0003676">
    <property type="term" value="F:nucleic acid binding"/>
    <property type="evidence" value="ECO:0007669"/>
    <property type="project" value="InterPro"/>
</dbReference>
<dbReference type="AlphaFoldDB" id="A0A2I0WHT2"/>
<evidence type="ECO:0000313" key="3">
    <source>
        <dbReference type="Proteomes" id="UP000233837"/>
    </source>
</evidence>
<gene>
    <name evidence="2" type="ORF">MA16_Dca015738</name>
</gene>
<organism evidence="2 3">
    <name type="scientific">Dendrobium catenatum</name>
    <dbReference type="NCBI Taxonomy" id="906689"/>
    <lineage>
        <taxon>Eukaryota</taxon>
        <taxon>Viridiplantae</taxon>
        <taxon>Streptophyta</taxon>
        <taxon>Embryophyta</taxon>
        <taxon>Tracheophyta</taxon>
        <taxon>Spermatophyta</taxon>
        <taxon>Magnoliopsida</taxon>
        <taxon>Liliopsida</taxon>
        <taxon>Asparagales</taxon>
        <taxon>Orchidaceae</taxon>
        <taxon>Epidendroideae</taxon>
        <taxon>Malaxideae</taxon>
        <taxon>Dendrobiinae</taxon>
        <taxon>Dendrobium</taxon>
    </lineage>
</organism>
<dbReference type="InterPro" id="IPR044730">
    <property type="entry name" value="RNase_H-like_dom_plant"/>
</dbReference>
<dbReference type="InterPro" id="IPR002156">
    <property type="entry name" value="RNaseH_domain"/>
</dbReference>
<dbReference type="InterPro" id="IPR053151">
    <property type="entry name" value="RNase_H-like"/>
</dbReference>
<dbReference type="Proteomes" id="UP000233837">
    <property type="component" value="Unassembled WGS sequence"/>
</dbReference>
<reference evidence="2 3" key="2">
    <citation type="journal article" date="2017" name="Nature">
        <title>The Apostasia genome and the evolution of orchids.</title>
        <authorList>
            <person name="Zhang G.Q."/>
            <person name="Liu K.W."/>
            <person name="Li Z."/>
            <person name="Lohaus R."/>
            <person name="Hsiao Y.Y."/>
            <person name="Niu S.C."/>
            <person name="Wang J.Y."/>
            <person name="Lin Y.C."/>
            <person name="Xu Q."/>
            <person name="Chen L.J."/>
            <person name="Yoshida K."/>
            <person name="Fujiwara S."/>
            <person name="Wang Z.W."/>
            <person name="Zhang Y.Q."/>
            <person name="Mitsuda N."/>
            <person name="Wang M."/>
            <person name="Liu G.H."/>
            <person name="Pecoraro L."/>
            <person name="Huang H.X."/>
            <person name="Xiao X.J."/>
            <person name="Lin M."/>
            <person name="Wu X.Y."/>
            <person name="Wu W.L."/>
            <person name="Chen Y.Y."/>
            <person name="Chang S.B."/>
            <person name="Sakamoto S."/>
            <person name="Ohme-Takagi M."/>
            <person name="Yagi M."/>
            <person name="Zeng S.J."/>
            <person name="Shen C.Y."/>
            <person name="Yeh C.M."/>
            <person name="Luo Y.B."/>
            <person name="Tsai W.C."/>
            <person name="Van de Peer Y."/>
            <person name="Liu Z.J."/>
        </authorList>
    </citation>
    <scope>NUCLEOTIDE SEQUENCE [LARGE SCALE GENOMIC DNA]</scope>
    <source>
        <tissue evidence="2">The whole plant</tissue>
    </source>
</reference>
<name>A0A2I0WHT2_9ASPA</name>
<dbReference type="Gene3D" id="3.30.420.10">
    <property type="entry name" value="Ribonuclease H-like superfamily/Ribonuclease H"/>
    <property type="match status" value="1"/>
</dbReference>
<protein>
    <submittedName>
        <fullName evidence="2">Ribonuclease H protein</fullName>
    </submittedName>
</protein>